<organism evidence="1 2">
    <name type="scientific">Thermofilum pendens (strain DSM 2475 / Hrk 5)</name>
    <dbReference type="NCBI Taxonomy" id="368408"/>
    <lineage>
        <taxon>Archaea</taxon>
        <taxon>Thermoproteota</taxon>
        <taxon>Thermoprotei</taxon>
        <taxon>Thermofilales</taxon>
        <taxon>Thermofilaceae</taxon>
        <taxon>Thermofilum</taxon>
    </lineage>
</organism>
<evidence type="ECO:0000313" key="1">
    <source>
        <dbReference type="EMBL" id="ABL78288.1"/>
    </source>
</evidence>
<dbReference type="Proteomes" id="UP000000641">
    <property type="component" value="Chromosome"/>
</dbReference>
<dbReference type="KEGG" id="tpe:Tpen_0887"/>
<evidence type="ECO:0000313" key="2">
    <source>
        <dbReference type="Proteomes" id="UP000000641"/>
    </source>
</evidence>
<protein>
    <submittedName>
        <fullName evidence="1">Uncharacterized protein</fullName>
    </submittedName>
</protein>
<sequence>MNRDYDPCDELSLEIVASGEGYEVALKVSRHLAEICPRIEQLGSLLGMARRNHEFTKTVGRSELAPLLSELSRLLGELSEECTVLRPGLSVGGLLHALEKRGWLAEASGNSVETRRVLGEGRVRVDVRCTIVSSFLVRVQLRVKVPVGSVAEGEEARRRFLLAGYRVSSSFPVLTAEKELFPVFLCNVAEVLDKEMGEMERI</sequence>
<reference evidence="2" key="1">
    <citation type="journal article" date="2008" name="J. Bacteriol.">
        <title>Genome sequence of Thermofilum pendens reveals an exceptional loss of biosynthetic pathways without genome reduction.</title>
        <authorList>
            <person name="Anderson I."/>
            <person name="Rodriguez J."/>
            <person name="Susanti D."/>
            <person name="Porat I."/>
            <person name="Reich C."/>
            <person name="Ulrich L.E."/>
            <person name="Elkins J.G."/>
            <person name="Mavromatis K."/>
            <person name="Lykidis A."/>
            <person name="Kim E."/>
            <person name="Thompson L.S."/>
            <person name="Nolan M."/>
            <person name="Land M."/>
            <person name="Copeland A."/>
            <person name="Lapidus A."/>
            <person name="Lucas S."/>
            <person name="Detter C."/>
            <person name="Zhulin I.B."/>
            <person name="Olsen G.J."/>
            <person name="Whitman W."/>
            <person name="Mukhopadhyay B."/>
            <person name="Bristow J."/>
            <person name="Kyrpides N."/>
        </authorList>
    </citation>
    <scope>NUCLEOTIDE SEQUENCE [LARGE SCALE GENOMIC DNA]</scope>
    <source>
        <strain evidence="2">DSM 2475 / Hrk 5</strain>
    </source>
</reference>
<dbReference type="RefSeq" id="WP_011752553.1">
    <property type="nucleotide sequence ID" value="NC_008698.1"/>
</dbReference>
<accession>A1RYK8</accession>
<dbReference type="HOGENOM" id="CLU_1352167_0_0_2"/>
<gene>
    <name evidence="1" type="ordered locus">Tpen_0887</name>
</gene>
<dbReference type="STRING" id="368408.Tpen_0887"/>
<dbReference type="AlphaFoldDB" id="A1RYK8"/>
<dbReference type="GeneID" id="58787001"/>
<dbReference type="EMBL" id="CP000505">
    <property type="protein sequence ID" value="ABL78288.1"/>
    <property type="molecule type" value="Genomic_DNA"/>
</dbReference>
<keyword evidence="2" id="KW-1185">Reference proteome</keyword>
<proteinExistence type="predicted"/>
<dbReference type="EnsemblBacteria" id="ABL78288">
    <property type="protein sequence ID" value="ABL78288"/>
    <property type="gene ID" value="Tpen_0887"/>
</dbReference>
<name>A1RYK8_THEPD</name>